<organism evidence="1 2">
    <name type="scientific">Manacus vitellinus</name>
    <name type="common">golden-collared manakin</name>
    <dbReference type="NCBI Taxonomy" id="328815"/>
    <lineage>
        <taxon>Eukaryota</taxon>
        <taxon>Metazoa</taxon>
        <taxon>Chordata</taxon>
        <taxon>Craniata</taxon>
        <taxon>Vertebrata</taxon>
        <taxon>Euteleostomi</taxon>
        <taxon>Archelosauria</taxon>
        <taxon>Archosauria</taxon>
        <taxon>Dinosauria</taxon>
        <taxon>Saurischia</taxon>
        <taxon>Theropoda</taxon>
        <taxon>Coelurosauria</taxon>
        <taxon>Aves</taxon>
        <taxon>Neognathae</taxon>
        <taxon>Neoaves</taxon>
        <taxon>Telluraves</taxon>
        <taxon>Australaves</taxon>
        <taxon>Passeriformes</taxon>
        <taxon>Pipridae</taxon>
        <taxon>Manacus</taxon>
    </lineage>
</organism>
<dbReference type="Proteomes" id="UP000053258">
    <property type="component" value="Unassembled WGS sequence"/>
</dbReference>
<keyword evidence="2" id="KW-1185">Reference proteome</keyword>
<name>A0A093SJ31_9PASS</name>
<dbReference type="AlphaFoldDB" id="A0A093SJ31"/>
<feature type="non-terminal residue" evidence="1">
    <location>
        <position position="1"/>
    </location>
</feature>
<proteinExistence type="predicted"/>
<sequence length="54" mass="6091">SLITIVSINKNTPYHSHGCLPVLPIIVSVADVPLWTYVRTDRRDDVAMDRTDLL</sequence>
<feature type="non-terminal residue" evidence="1">
    <location>
        <position position="54"/>
    </location>
</feature>
<protein>
    <submittedName>
        <fullName evidence="1">Uncharacterized protein</fullName>
    </submittedName>
</protein>
<reference evidence="1 2" key="1">
    <citation type="submission" date="2014-06" db="EMBL/GenBank/DDBJ databases">
        <title>Genome evolution of avian class.</title>
        <authorList>
            <person name="Zhang G."/>
            <person name="Li C."/>
        </authorList>
    </citation>
    <scope>NUCLEOTIDE SEQUENCE [LARGE SCALE GENOMIC DNA]</scope>
    <source>
        <strain evidence="1">BGI_N305</strain>
    </source>
</reference>
<gene>
    <name evidence="1" type="ORF">N305_08768</name>
</gene>
<evidence type="ECO:0000313" key="1">
    <source>
        <dbReference type="EMBL" id="KFW82659.1"/>
    </source>
</evidence>
<dbReference type="EMBL" id="KL671491">
    <property type="protein sequence ID" value="KFW82659.1"/>
    <property type="molecule type" value="Genomic_DNA"/>
</dbReference>
<dbReference type="OrthoDB" id="9360000at2759"/>
<evidence type="ECO:0000313" key="2">
    <source>
        <dbReference type="Proteomes" id="UP000053258"/>
    </source>
</evidence>
<accession>A0A093SJ31</accession>